<keyword evidence="23" id="KW-1185">Reference proteome</keyword>
<evidence type="ECO:0000256" key="1">
    <source>
        <dbReference type="ARBA" id="ARBA00001936"/>
    </source>
</evidence>
<evidence type="ECO:0000256" key="13">
    <source>
        <dbReference type="ARBA" id="ARBA00023136"/>
    </source>
</evidence>
<keyword evidence="13 21" id="KW-0472">Membrane</keyword>
<keyword evidence="8 21" id="KW-0812">Transmembrane</keyword>
<dbReference type="GO" id="GO:0035269">
    <property type="term" value="P:protein O-linked glycosylation via mannose"/>
    <property type="evidence" value="ECO:0007669"/>
    <property type="project" value="TreeGrafter"/>
</dbReference>
<dbReference type="Pfam" id="PF13896">
    <property type="entry name" value="Glyco_transf_49"/>
    <property type="match status" value="1"/>
</dbReference>
<comment type="catalytic activity">
    <reaction evidence="20">
        <text>3-O-[beta-D-Xyl-(1-&gt;4)-Rib-ol-P-Rib-ol-P-3-beta-D-GalNAc-(1-&gt;3)-beta-D-GlcNAc-(1-&gt;4)-(O-6-P-alpha-D-Man)]-Thr-[protein] + UDP-alpha-D-glucuronate = 3-O-[beta-D-GlcA-(1-&gt;3)-beta-D-Xyl-(1-&gt;4)-Rib-ol-P-Rib-ol-P-3-beta-D-GalNAc-(1-&gt;3)-beta-D-GlcNAc-(1-&gt;4)-(O-6-P-alpha-D-Man)]-Thr-[protein] + UDP + H(+)</text>
        <dbReference type="Rhea" id="RHEA:46860"/>
        <dbReference type="Rhea" id="RHEA-COMP:15023"/>
        <dbReference type="Rhea" id="RHEA-COMP:17482"/>
        <dbReference type="ChEBI" id="CHEBI:15378"/>
        <dbReference type="ChEBI" id="CHEBI:58052"/>
        <dbReference type="ChEBI" id="CHEBI:58223"/>
        <dbReference type="ChEBI" id="CHEBI:142405"/>
        <dbReference type="ChEBI" id="CHEBI:177336"/>
    </reaction>
</comment>
<evidence type="ECO:0000256" key="6">
    <source>
        <dbReference type="ARBA" id="ARBA00022676"/>
    </source>
</evidence>
<evidence type="ECO:0000256" key="18">
    <source>
        <dbReference type="ARBA" id="ARBA00032181"/>
    </source>
</evidence>
<evidence type="ECO:0000256" key="4">
    <source>
        <dbReference type="ARBA" id="ARBA00008539"/>
    </source>
</evidence>
<dbReference type="GO" id="GO:0046872">
    <property type="term" value="F:metal ion binding"/>
    <property type="evidence" value="ECO:0007669"/>
    <property type="project" value="UniProtKB-KW"/>
</dbReference>
<keyword evidence="14" id="KW-0325">Glycoprotein</keyword>
<dbReference type="PANTHER" id="PTHR46420">
    <property type="entry name" value="BETA-1,4-GLUCURONYLTRANSFERASE 1"/>
    <property type="match status" value="1"/>
</dbReference>
<evidence type="ECO:0000256" key="10">
    <source>
        <dbReference type="ARBA" id="ARBA00022968"/>
    </source>
</evidence>
<keyword evidence="10" id="KW-0735">Signal-anchor</keyword>
<keyword evidence="7" id="KW-0808">Transferase</keyword>
<comment type="similarity">
    <text evidence="4">Belongs to the glycosyltransferase 49 family.</text>
</comment>
<evidence type="ECO:0000256" key="8">
    <source>
        <dbReference type="ARBA" id="ARBA00022692"/>
    </source>
</evidence>
<evidence type="ECO:0000256" key="20">
    <source>
        <dbReference type="ARBA" id="ARBA00047852"/>
    </source>
</evidence>
<dbReference type="GO" id="GO:0015020">
    <property type="term" value="F:glucuronosyltransferase activity"/>
    <property type="evidence" value="ECO:0007669"/>
    <property type="project" value="InterPro"/>
</dbReference>
<keyword evidence="9" id="KW-0479">Metal-binding</keyword>
<evidence type="ECO:0000256" key="7">
    <source>
        <dbReference type="ARBA" id="ARBA00022679"/>
    </source>
</evidence>
<evidence type="ECO:0000256" key="17">
    <source>
        <dbReference type="ARBA" id="ARBA00032175"/>
    </source>
</evidence>
<sequence>MKYNVIKVCSKPWFLGLLSVILLTTSNITLLMKVNTPTPLPDYLDTHNTTTICKYEDTPRVGRLDQNRQHIIFDSLFVGDNFWQLSQEKIVCLATLSTPDKLHWLPQVVTHWGGLVSLAIYLKDSEEQLFKSYLNYLYVCHSEIMANVSVHLIKPLVRHGDIYSRVSSYLSSEPPIIQCSNPTTVMKAFMKFRAKTVANKGVPQNHMRNVARKGCGTSYVITSDIDVIPSKNAEGQLETFLKRKESRECIKCVFVLPTFELDDQAIFPKSKSELLTLESKGRARPFHEKVFIHNQYATNFSRWRSSNTTNDIVISHPVTDFEFFYEPFYVSLDVVPPHDERFIGYGFTRNTQVYEMFLSGWKFYVLSPIFLIHWGLQRRSTRPGWRENENTKNRILFTNFKRELIARYKLDMKV</sequence>
<keyword evidence="6" id="KW-0328">Glycosyltransferase</keyword>
<evidence type="ECO:0000313" key="22">
    <source>
        <dbReference type="EMBL" id="KAK2717948.1"/>
    </source>
</evidence>
<comment type="pathway">
    <text evidence="3">Protein modification; protein glycosylation.</text>
</comment>
<dbReference type="EMBL" id="JAVRJZ010000010">
    <property type="protein sequence ID" value="KAK2717948.1"/>
    <property type="molecule type" value="Genomic_DNA"/>
</dbReference>
<evidence type="ECO:0000256" key="12">
    <source>
        <dbReference type="ARBA" id="ARBA00023034"/>
    </source>
</evidence>
<evidence type="ECO:0000256" key="11">
    <source>
        <dbReference type="ARBA" id="ARBA00022989"/>
    </source>
</evidence>
<evidence type="ECO:0000256" key="19">
    <source>
        <dbReference type="ARBA" id="ARBA00033291"/>
    </source>
</evidence>
<comment type="subcellular location">
    <subcellularLocation>
        <location evidence="2">Golgi apparatus membrane</location>
        <topology evidence="2">Single-pass type II membrane protein</topology>
    </subcellularLocation>
</comment>
<evidence type="ECO:0000256" key="14">
    <source>
        <dbReference type="ARBA" id="ARBA00023180"/>
    </source>
</evidence>
<evidence type="ECO:0000313" key="23">
    <source>
        <dbReference type="Proteomes" id="UP001187531"/>
    </source>
</evidence>
<proteinExistence type="inferred from homology"/>
<evidence type="ECO:0000256" key="16">
    <source>
        <dbReference type="ARBA" id="ARBA00030723"/>
    </source>
</evidence>
<keyword evidence="15" id="KW-0464">Manganese</keyword>
<dbReference type="AlphaFoldDB" id="A0AA88HZ83"/>
<gene>
    <name evidence="22" type="ORF">QYM36_006664</name>
</gene>
<evidence type="ECO:0000256" key="3">
    <source>
        <dbReference type="ARBA" id="ARBA00004922"/>
    </source>
</evidence>
<organism evidence="22 23">
    <name type="scientific">Artemia franciscana</name>
    <name type="common">Brine shrimp</name>
    <name type="synonym">Artemia sanfranciscana</name>
    <dbReference type="NCBI Taxonomy" id="6661"/>
    <lineage>
        <taxon>Eukaryota</taxon>
        <taxon>Metazoa</taxon>
        <taxon>Ecdysozoa</taxon>
        <taxon>Arthropoda</taxon>
        <taxon>Crustacea</taxon>
        <taxon>Branchiopoda</taxon>
        <taxon>Anostraca</taxon>
        <taxon>Artemiidae</taxon>
        <taxon>Artemia</taxon>
    </lineage>
</organism>
<feature type="transmembrane region" description="Helical" evidence="21">
    <location>
        <begin position="12"/>
        <end position="32"/>
    </location>
</feature>
<keyword evidence="12" id="KW-0333">Golgi apparatus</keyword>
<dbReference type="GO" id="GO:0000139">
    <property type="term" value="C:Golgi membrane"/>
    <property type="evidence" value="ECO:0007669"/>
    <property type="project" value="UniProtKB-SubCell"/>
</dbReference>
<comment type="cofactor">
    <cofactor evidence="1">
        <name>Mn(2+)</name>
        <dbReference type="ChEBI" id="CHEBI:29035"/>
    </cofactor>
</comment>
<comment type="caution">
    <text evidence="22">The sequence shown here is derived from an EMBL/GenBank/DDBJ whole genome shotgun (WGS) entry which is preliminary data.</text>
</comment>
<evidence type="ECO:0000256" key="15">
    <source>
        <dbReference type="ARBA" id="ARBA00023211"/>
    </source>
</evidence>
<accession>A0AA88HZ83</accession>
<dbReference type="PANTHER" id="PTHR46420:SF1">
    <property type="entry name" value="BETA-1,4-GLUCURONYLTRANSFERASE 1"/>
    <property type="match status" value="1"/>
</dbReference>
<reference evidence="22" key="1">
    <citation type="submission" date="2023-07" db="EMBL/GenBank/DDBJ databases">
        <title>Chromosome-level genome assembly of Artemia franciscana.</title>
        <authorList>
            <person name="Jo E."/>
        </authorList>
    </citation>
    <scope>NUCLEOTIDE SEQUENCE</scope>
    <source>
        <tissue evidence="22">Whole body</tissue>
    </source>
</reference>
<evidence type="ECO:0000256" key="2">
    <source>
        <dbReference type="ARBA" id="ARBA00004323"/>
    </source>
</evidence>
<dbReference type="Proteomes" id="UP001187531">
    <property type="component" value="Unassembled WGS sequence"/>
</dbReference>
<keyword evidence="11 21" id="KW-1133">Transmembrane helix</keyword>
<evidence type="ECO:0000256" key="5">
    <source>
        <dbReference type="ARBA" id="ARBA00017962"/>
    </source>
</evidence>
<name>A0AA88HZ83_ARTSF</name>
<evidence type="ECO:0000256" key="9">
    <source>
        <dbReference type="ARBA" id="ARBA00022723"/>
    </source>
</evidence>
<protein>
    <recommendedName>
        <fullName evidence="5">Beta-1,4-glucuronyltransferase 1</fullName>
    </recommendedName>
    <alternativeName>
        <fullName evidence="16">I-beta-1,3-N-acetylglucosaminyltransferase</fullName>
    </alternativeName>
    <alternativeName>
        <fullName evidence="19">N-acetyllactosaminide beta-1,3-N-acetylglucosaminyltransferase</fullName>
    </alternativeName>
    <alternativeName>
        <fullName evidence="17">Poly-N-acetyllactosamine extension enzyme</fullName>
    </alternativeName>
    <alternativeName>
        <fullName evidence="18">UDP-GlcNAc:betaGal beta-1,3-N-acetylglucosaminyltransferase 1</fullName>
    </alternativeName>
</protein>
<dbReference type="InterPro" id="IPR043189">
    <property type="entry name" value="B4GAT1"/>
</dbReference>
<evidence type="ECO:0000256" key="21">
    <source>
        <dbReference type="SAM" id="Phobius"/>
    </source>
</evidence>